<dbReference type="AlphaFoldDB" id="A0A6B1F8S6"/>
<dbReference type="InterPro" id="IPR033934">
    <property type="entry name" value="SAICAR_synt_PurC"/>
</dbReference>
<evidence type="ECO:0000256" key="9">
    <source>
        <dbReference type="ARBA" id="ARBA00030409"/>
    </source>
</evidence>
<evidence type="ECO:0000256" key="4">
    <source>
        <dbReference type="ARBA" id="ARBA00016460"/>
    </source>
</evidence>
<dbReference type="HAMAP" id="MF_00137">
    <property type="entry name" value="SAICAR_synth"/>
    <property type="match status" value="1"/>
</dbReference>
<dbReference type="InterPro" id="IPR050089">
    <property type="entry name" value="SAICAR_synthetase"/>
</dbReference>
<feature type="domain" description="SAICAR synthetase/ADE2 N-terminal" evidence="12">
    <location>
        <begin position="12"/>
        <end position="242"/>
    </location>
</feature>
<dbReference type="PANTHER" id="PTHR43599">
    <property type="entry name" value="MULTIFUNCTIONAL PROTEIN ADE2"/>
    <property type="match status" value="1"/>
</dbReference>
<evidence type="ECO:0000256" key="8">
    <source>
        <dbReference type="ARBA" id="ARBA00022840"/>
    </source>
</evidence>
<protein>
    <recommendedName>
        <fullName evidence="4 11">Phosphoribosylaminoimidazole-succinocarboxamide synthase</fullName>
        <ecNumber evidence="3 11">6.3.2.6</ecNumber>
    </recommendedName>
    <alternativeName>
        <fullName evidence="9 11">SAICAR synthetase</fullName>
    </alternativeName>
</protein>
<dbReference type="PANTHER" id="PTHR43599:SF3">
    <property type="entry name" value="SI:DKEY-6E2.2"/>
    <property type="match status" value="1"/>
</dbReference>
<comment type="similarity">
    <text evidence="2 11">Belongs to the SAICAR synthetase family.</text>
</comment>
<reference evidence="13" key="1">
    <citation type="submission" date="2019-09" db="EMBL/GenBank/DDBJ databases">
        <title>Characterisation of the sponge microbiome using genome-centric metagenomics.</title>
        <authorList>
            <person name="Engelberts J.P."/>
            <person name="Robbins S.J."/>
            <person name="De Goeij J.M."/>
            <person name="Aranda M."/>
            <person name="Bell S.C."/>
            <person name="Webster N.S."/>
        </authorList>
    </citation>
    <scope>NUCLEOTIDE SEQUENCE</scope>
    <source>
        <strain evidence="13">SB0676_bin_10</strain>
    </source>
</reference>
<evidence type="ECO:0000313" key="13">
    <source>
        <dbReference type="EMBL" id="MYG39179.1"/>
    </source>
</evidence>
<keyword evidence="5 11" id="KW-0436">Ligase</keyword>
<dbReference type="InterPro" id="IPR018236">
    <property type="entry name" value="SAICAR_synthetase_CS"/>
</dbReference>
<dbReference type="EC" id="6.3.2.6" evidence="3 11"/>
<evidence type="ECO:0000256" key="11">
    <source>
        <dbReference type="HAMAP-Rule" id="MF_00137"/>
    </source>
</evidence>
<proteinExistence type="inferred from homology"/>
<accession>A0A6B1F8S6</accession>
<gene>
    <name evidence="11" type="primary">purC</name>
    <name evidence="13" type="ORF">F4162_09580</name>
</gene>
<dbReference type="GO" id="GO:0006189">
    <property type="term" value="P:'de novo' IMP biosynthetic process"/>
    <property type="evidence" value="ECO:0007669"/>
    <property type="project" value="UniProtKB-UniRule"/>
</dbReference>
<dbReference type="GO" id="GO:0005524">
    <property type="term" value="F:ATP binding"/>
    <property type="evidence" value="ECO:0007669"/>
    <property type="project" value="UniProtKB-KW"/>
</dbReference>
<dbReference type="InterPro" id="IPR028923">
    <property type="entry name" value="SAICAR_synt/ADE2_N"/>
</dbReference>
<dbReference type="GO" id="GO:0009236">
    <property type="term" value="P:cobalamin biosynthetic process"/>
    <property type="evidence" value="ECO:0007669"/>
    <property type="project" value="InterPro"/>
</dbReference>
<evidence type="ECO:0000256" key="6">
    <source>
        <dbReference type="ARBA" id="ARBA00022741"/>
    </source>
</evidence>
<dbReference type="GO" id="GO:0004639">
    <property type="term" value="F:phosphoribosylaminoimidazolesuccinocarboxamide synthase activity"/>
    <property type="evidence" value="ECO:0007669"/>
    <property type="project" value="UniProtKB-UniRule"/>
</dbReference>
<keyword evidence="7 11" id="KW-0658">Purine biosynthesis</keyword>
<name>A0A6B1F8S6_9SYNE</name>
<dbReference type="Gene3D" id="3.30.470.20">
    <property type="entry name" value="ATP-grasp fold, B domain"/>
    <property type="match status" value="1"/>
</dbReference>
<evidence type="ECO:0000256" key="7">
    <source>
        <dbReference type="ARBA" id="ARBA00022755"/>
    </source>
</evidence>
<comment type="catalytic activity">
    <reaction evidence="10 11">
        <text>5-amino-1-(5-phospho-D-ribosyl)imidazole-4-carboxylate + L-aspartate + ATP = (2S)-2-[5-amino-1-(5-phospho-beta-D-ribosyl)imidazole-4-carboxamido]succinate + ADP + phosphate + 2 H(+)</text>
        <dbReference type="Rhea" id="RHEA:22628"/>
        <dbReference type="ChEBI" id="CHEBI:15378"/>
        <dbReference type="ChEBI" id="CHEBI:29991"/>
        <dbReference type="ChEBI" id="CHEBI:30616"/>
        <dbReference type="ChEBI" id="CHEBI:43474"/>
        <dbReference type="ChEBI" id="CHEBI:58443"/>
        <dbReference type="ChEBI" id="CHEBI:77657"/>
        <dbReference type="ChEBI" id="CHEBI:456216"/>
        <dbReference type="EC" id="6.3.2.6"/>
    </reaction>
</comment>
<dbReference type="NCBIfam" id="TIGR00081">
    <property type="entry name" value="purC"/>
    <property type="match status" value="1"/>
</dbReference>
<dbReference type="EMBL" id="VYDO01000295">
    <property type="protein sequence ID" value="MYG39179.1"/>
    <property type="molecule type" value="Genomic_DNA"/>
</dbReference>
<evidence type="ECO:0000256" key="2">
    <source>
        <dbReference type="ARBA" id="ARBA00010190"/>
    </source>
</evidence>
<sequence>MDTPALALGPLLHEGKAKRLYATADPQRCAVEFKDVATASNGRRQARLPGKGGLNCRISARLFTLLEQAGLPTHFQGLLGDGWMLVRPLRMIPLEVVLRNRAAGSLLRQLPTVAGQRLEPPLLDLYFKDDALGDPFLSEARLAVLNIITPQARVQLETMARQVNSALHQALGKLDLDLVDLKLEFGWDASGQLRLADELSPDNCRLWDRRQSPDSPGRSLDKDRFRQGLGGLVAAYKEVDHRIQTLGLQPQPHDPGQGLL</sequence>
<dbReference type="SUPFAM" id="SSF56104">
    <property type="entry name" value="SAICAR synthase-like"/>
    <property type="match status" value="1"/>
</dbReference>
<evidence type="ECO:0000256" key="5">
    <source>
        <dbReference type="ARBA" id="ARBA00022598"/>
    </source>
</evidence>
<dbReference type="PROSITE" id="PS01058">
    <property type="entry name" value="SAICAR_SYNTHETASE_2"/>
    <property type="match status" value="1"/>
</dbReference>
<evidence type="ECO:0000259" key="12">
    <source>
        <dbReference type="Pfam" id="PF01259"/>
    </source>
</evidence>
<comment type="caution">
    <text evidence="13">The sequence shown here is derived from an EMBL/GenBank/DDBJ whole genome shotgun (WGS) entry which is preliminary data.</text>
</comment>
<dbReference type="PROSITE" id="PS01057">
    <property type="entry name" value="SAICAR_SYNTHETASE_1"/>
    <property type="match status" value="1"/>
</dbReference>
<organism evidence="13">
    <name type="scientific">Synechococcus sp. SB0676_bin_10</name>
    <dbReference type="NCBI Taxonomy" id="2604869"/>
    <lineage>
        <taxon>Bacteria</taxon>
        <taxon>Bacillati</taxon>
        <taxon>Cyanobacteriota</taxon>
        <taxon>Cyanophyceae</taxon>
        <taxon>Synechococcales</taxon>
        <taxon>Synechococcaceae</taxon>
        <taxon>Synechococcus</taxon>
    </lineage>
</organism>
<dbReference type="Gene3D" id="3.30.200.20">
    <property type="entry name" value="Phosphorylase Kinase, domain 1"/>
    <property type="match status" value="1"/>
</dbReference>
<dbReference type="CDD" id="cd01415">
    <property type="entry name" value="SAICAR_synt_PurC"/>
    <property type="match status" value="1"/>
</dbReference>
<evidence type="ECO:0000256" key="10">
    <source>
        <dbReference type="ARBA" id="ARBA00048475"/>
    </source>
</evidence>
<evidence type="ECO:0000256" key="3">
    <source>
        <dbReference type="ARBA" id="ARBA00012217"/>
    </source>
</evidence>
<dbReference type="Pfam" id="PF01259">
    <property type="entry name" value="SAICAR_synt"/>
    <property type="match status" value="1"/>
</dbReference>
<comment type="pathway">
    <text evidence="1 11">Purine metabolism; IMP biosynthesis via de novo pathway; 5-amino-1-(5-phospho-D-ribosyl)imidazole-4-carboxamide from 5-amino-1-(5-phospho-D-ribosyl)imidazole-4-carboxylate: step 1/2.</text>
</comment>
<keyword evidence="6 11" id="KW-0547">Nucleotide-binding</keyword>
<dbReference type="UniPathway" id="UPA00074">
    <property type="reaction ID" value="UER00131"/>
</dbReference>
<dbReference type="InterPro" id="IPR001636">
    <property type="entry name" value="SAICAR_synth"/>
</dbReference>
<evidence type="ECO:0000256" key="1">
    <source>
        <dbReference type="ARBA" id="ARBA00004672"/>
    </source>
</evidence>
<keyword evidence="8 11" id="KW-0067">ATP-binding</keyword>